<reference evidence="8" key="1">
    <citation type="submission" date="2021-06" db="EMBL/GenBank/DDBJ databases">
        <authorList>
            <person name="Kallberg Y."/>
            <person name="Tangrot J."/>
            <person name="Rosling A."/>
        </authorList>
    </citation>
    <scope>NUCLEOTIDE SEQUENCE</scope>
    <source>
        <strain evidence="8">87-6 pot B 2015</strain>
    </source>
</reference>
<gene>
    <name evidence="8" type="ORF">FMOSSE_LOCUS9478</name>
</gene>
<evidence type="ECO:0000256" key="4">
    <source>
        <dbReference type="ARBA" id="ARBA00022927"/>
    </source>
</evidence>
<keyword evidence="9" id="KW-1185">Reference proteome</keyword>
<name>A0A9N9CTK9_FUNMO</name>
<evidence type="ECO:0000256" key="1">
    <source>
        <dbReference type="ARBA" id="ARBA00010394"/>
    </source>
</evidence>
<dbReference type="InterPro" id="IPR024931">
    <property type="entry name" value="Importin_alpha"/>
</dbReference>
<dbReference type="PIRSF" id="PIRSF005673">
    <property type="entry name" value="Importin_alpha"/>
    <property type="match status" value="1"/>
</dbReference>
<dbReference type="InterPro" id="IPR016024">
    <property type="entry name" value="ARM-type_fold"/>
</dbReference>
<evidence type="ECO:0000256" key="2">
    <source>
        <dbReference type="ARBA" id="ARBA00022448"/>
    </source>
</evidence>
<feature type="compositionally biased region" description="Polar residues" evidence="7">
    <location>
        <begin position="1"/>
        <end position="17"/>
    </location>
</feature>
<comment type="similarity">
    <text evidence="1 5">Belongs to the importin alpha family.</text>
</comment>
<dbReference type="Gene3D" id="1.25.10.10">
    <property type="entry name" value="Leucine-rich Repeat Variant"/>
    <property type="match status" value="1"/>
</dbReference>
<evidence type="ECO:0000256" key="3">
    <source>
        <dbReference type="ARBA" id="ARBA00022737"/>
    </source>
</evidence>
<accession>A0A9N9CTK9</accession>
<dbReference type="EMBL" id="CAJVPP010002775">
    <property type="protein sequence ID" value="CAG8611343.1"/>
    <property type="molecule type" value="Genomic_DNA"/>
</dbReference>
<evidence type="ECO:0000256" key="5">
    <source>
        <dbReference type="PIRNR" id="PIRNR005673"/>
    </source>
</evidence>
<feature type="repeat" description="ARM" evidence="6">
    <location>
        <begin position="252"/>
        <end position="280"/>
    </location>
</feature>
<dbReference type="PROSITE" id="PS50176">
    <property type="entry name" value="ARM_REPEAT"/>
    <property type="match status" value="1"/>
</dbReference>
<comment type="caution">
    <text evidence="8">The sequence shown here is derived from an EMBL/GenBank/DDBJ whole genome shotgun (WGS) entry which is preliminary data.</text>
</comment>
<feature type="region of interest" description="Disordered" evidence="7">
    <location>
        <begin position="1"/>
        <end position="51"/>
    </location>
</feature>
<dbReference type="Pfam" id="PF00514">
    <property type="entry name" value="Arm"/>
    <property type="match status" value="1"/>
</dbReference>
<protein>
    <recommendedName>
        <fullName evidence="5">Importin subunit alpha</fullName>
    </recommendedName>
</protein>
<dbReference type="Proteomes" id="UP000789375">
    <property type="component" value="Unassembled WGS sequence"/>
</dbReference>
<dbReference type="GO" id="GO:0061608">
    <property type="term" value="F:nuclear import signal receptor activity"/>
    <property type="evidence" value="ECO:0007669"/>
    <property type="project" value="InterPro"/>
</dbReference>
<evidence type="ECO:0000256" key="6">
    <source>
        <dbReference type="PROSITE-ProRule" id="PRU00259"/>
    </source>
</evidence>
<dbReference type="AlphaFoldDB" id="A0A9N9CTK9"/>
<keyword evidence="2 5" id="KW-0813">Transport</keyword>
<dbReference type="SUPFAM" id="SSF48371">
    <property type="entry name" value="ARM repeat"/>
    <property type="match status" value="1"/>
</dbReference>
<organism evidence="8 9">
    <name type="scientific">Funneliformis mosseae</name>
    <name type="common">Endomycorrhizal fungus</name>
    <name type="synonym">Glomus mosseae</name>
    <dbReference type="NCBI Taxonomy" id="27381"/>
    <lineage>
        <taxon>Eukaryota</taxon>
        <taxon>Fungi</taxon>
        <taxon>Fungi incertae sedis</taxon>
        <taxon>Mucoromycota</taxon>
        <taxon>Glomeromycotina</taxon>
        <taxon>Glomeromycetes</taxon>
        <taxon>Glomerales</taxon>
        <taxon>Glomeraceae</taxon>
        <taxon>Funneliformis</taxon>
    </lineage>
</organism>
<dbReference type="PANTHER" id="PTHR23316">
    <property type="entry name" value="IMPORTIN ALPHA"/>
    <property type="match status" value="1"/>
</dbReference>
<sequence>MDFTNNKNDFENTFTFESSSPPKQPAPPSPVEAHKAKYKRNSLPRNAEEARQRRIELDAQARRKHRDQLITTKRFKHNLEEYKDDDSEPEYNLSQKDIEKLKSGLNNVNRDARLSSLQDLSKYLVDPSDILRQFVIEGDCIEILIKFLSSIDPAEQLQATWCITSMSIITFNILILNFTMNTLFILKFYTVSLNEDIAAGPKEFVQKASLAIPYLIPFLERENIPLQDQAAWAIGNIAIESSECRELLRKNGVLVPLINLLDSKDVNLIQTACFALSNLARGPNAKLHEFFTAGINNRLIQHLETDESFEVVSEVSWVLTYITSDDDNKYTDQLLNEGIAPLLVKHMRPLLNHGPLSLPLVRTFGNIASGPDTNTDHLIRQPDFLPSMIQYIQSDCRPVKKESLWVMSNITATRRPEVLVKVFNAGFIPILSNIATHTNFDIRKEAAYSLVNIASHGLEFMKSLPHQELLPGFLEFIRTSSGENVKGIDAIETAILTEDESLRNAASRLMDKYFGEEFSEQMQVQIEETT</sequence>
<proteinExistence type="inferred from homology"/>
<dbReference type="SMART" id="SM00185">
    <property type="entry name" value="ARM"/>
    <property type="match status" value="7"/>
</dbReference>
<dbReference type="InterPro" id="IPR000225">
    <property type="entry name" value="Armadillo"/>
</dbReference>
<keyword evidence="4 5" id="KW-0653">Protein transport</keyword>
<dbReference type="GO" id="GO:0005737">
    <property type="term" value="C:cytoplasm"/>
    <property type="evidence" value="ECO:0007669"/>
    <property type="project" value="InterPro"/>
</dbReference>
<dbReference type="GO" id="GO:0006606">
    <property type="term" value="P:protein import into nucleus"/>
    <property type="evidence" value="ECO:0007669"/>
    <property type="project" value="InterPro"/>
</dbReference>
<evidence type="ECO:0000313" key="8">
    <source>
        <dbReference type="EMBL" id="CAG8611343.1"/>
    </source>
</evidence>
<evidence type="ECO:0000313" key="9">
    <source>
        <dbReference type="Proteomes" id="UP000789375"/>
    </source>
</evidence>
<keyword evidence="3" id="KW-0677">Repeat</keyword>
<dbReference type="InterPro" id="IPR011989">
    <property type="entry name" value="ARM-like"/>
</dbReference>
<evidence type="ECO:0000256" key="7">
    <source>
        <dbReference type="SAM" id="MobiDB-lite"/>
    </source>
</evidence>